<evidence type="ECO:0000313" key="3">
    <source>
        <dbReference type="Proteomes" id="UP000646738"/>
    </source>
</evidence>
<dbReference type="RefSeq" id="WP_189993196.1">
    <property type="nucleotide sequence ID" value="NZ_BNCB01000005.1"/>
</dbReference>
<feature type="compositionally biased region" description="Basic and acidic residues" evidence="1">
    <location>
        <begin position="42"/>
        <end position="51"/>
    </location>
</feature>
<gene>
    <name evidence="2" type="ORF">Srubr_04970</name>
</gene>
<evidence type="ECO:0000256" key="1">
    <source>
        <dbReference type="SAM" id="MobiDB-lite"/>
    </source>
</evidence>
<proteinExistence type="predicted"/>
<evidence type="ECO:0000313" key="2">
    <source>
        <dbReference type="EMBL" id="GHI50651.1"/>
    </source>
</evidence>
<reference evidence="3" key="1">
    <citation type="submission" date="2023-07" db="EMBL/GenBank/DDBJ databases">
        <title>Whole genome shotgun sequence of Streptomyces achromogenes subsp. rubradiris NBRC 14000.</title>
        <authorList>
            <person name="Komaki H."/>
            <person name="Tamura T."/>
        </authorList>
    </citation>
    <scope>NUCLEOTIDE SEQUENCE [LARGE SCALE GENOMIC DNA]</scope>
    <source>
        <strain evidence="3">NBRC 14000</strain>
    </source>
</reference>
<sequence>MRIDHFLLADGDAPLRENTICSERKIEEFLGLPGHESLAPAKGDHEERAAPVDRLTGLAERC</sequence>
<accession>A0ABQ3R462</accession>
<comment type="caution">
    <text evidence="2">The sequence shown here is derived from an EMBL/GenBank/DDBJ whole genome shotgun (WGS) entry which is preliminary data.</text>
</comment>
<organism evidence="2 3">
    <name type="scientific">Streptomyces rubradiris</name>
    <name type="common">Streptomyces achromogenes subsp. rubradiris</name>
    <dbReference type="NCBI Taxonomy" id="285531"/>
    <lineage>
        <taxon>Bacteria</taxon>
        <taxon>Bacillati</taxon>
        <taxon>Actinomycetota</taxon>
        <taxon>Actinomycetes</taxon>
        <taxon>Kitasatosporales</taxon>
        <taxon>Streptomycetaceae</taxon>
        <taxon>Streptomyces</taxon>
    </lineage>
</organism>
<dbReference type="Proteomes" id="UP000646738">
    <property type="component" value="Unassembled WGS sequence"/>
</dbReference>
<protein>
    <submittedName>
        <fullName evidence="2">Uncharacterized protein</fullName>
    </submittedName>
</protein>
<dbReference type="EMBL" id="BNEA01000001">
    <property type="protein sequence ID" value="GHI50651.1"/>
    <property type="molecule type" value="Genomic_DNA"/>
</dbReference>
<name>A0ABQ3R462_STRRR</name>
<keyword evidence="3" id="KW-1185">Reference proteome</keyword>
<feature type="region of interest" description="Disordered" evidence="1">
    <location>
        <begin position="37"/>
        <end position="62"/>
    </location>
</feature>